<dbReference type="Gene3D" id="1.10.12.10">
    <property type="entry name" value="Lyase 2-enoyl-coa Hydratase, Chain A, domain 2"/>
    <property type="match status" value="1"/>
</dbReference>
<dbReference type="FunFam" id="3.90.226.10:FF:000009">
    <property type="entry name" value="Carnitinyl-CoA dehydratase"/>
    <property type="match status" value="1"/>
</dbReference>
<evidence type="ECO:0000256" key="4">
    <source>
        <dbReference type="ARBA" id="ARBA00023239"/>
    </source>
</evidence>
<dbReference type="RefSeq" id="XP_033658504.1">
    <property type="nucleotide sequence ID" value="XM_033796200.1"/>
</dbReference>
<reference evidence="5" key="1">
    <citation type="journal article" date="2020" name="Stud. Mycol.">
        <title>101 Dothideomycetes genomes: a test case for predicting lifestyles and emergence of pathogens.</title>
        <authorList>
            <person name="Haridas S."/>
            <person name="Albert R."/>
            <person name="Binder M."/>
            <person name="Bloem J."/>
            <person name="Labutti K."/>
            <person name="Salamov A."/>
            <person name="Andreopoulos B."/>
            <person name="Baker S."/>
            <person name="Barry K."/>
            <person name="Bills G."/>
            <person name="Bluhm B."/>
            <person name="Cannon C."/>
            <person name="Castanera R."/>
            <person name="Culley D."/>
            <person name="Daum C."/>
            <person name="Ezra D."/>
            <person name="Gonzalez J."/>
            <person name="Henrissat B."/>
            <person name="Kuo A."/>
            <person name="Liang C."/>
            <person name="Lipzen A."/>
            <person name="Lutzoni F."/>
            <person name="Magnuson J."/>
            <person name="Mondo S."/>
            <person name="Nolan M."/>
            <person name="Ohm R."/>
            <person name="Pangilinan J."/>
            <person name="Park H.-J."/>
            <person name="Ramirez L."/>
            <person name="Alfaro M."/>
            <person name="Sun H."/>
            <person name="Tritt A."/>
            <person name="Yoshinaga Y."/>
            <person name="Zwiers L.-H."/>
            <person name="Turgeon B."/>
            <person name="Goodwin S."/>
            <person name="Spatafora J."/>
            <person name="Crous P."/>
            <person name="Grigoriev I."/>
        </authorList>
    </citation>
    <scope>NUCLEOTIDE SEQUENCE</scope>
    <source>
        <strain evidence="5">CBS 379.55</strain>
    </source>
</reference>
<gene>
    <name evidence="5" type="ORF">EI97DRAFT_389200</name>
</gene>
<dbReference type="EMBL" id="ML986484">
    <property type="protein sequence ID" value="KAF2280967.1"/>
    <property type="molecule type" value="Genomic_DNA"/>
</dbReference>
<name>A0A6A6JX32_WESOR</name>
<dbReference type="OrthoDB" id="2018133at2759"/>
<dbReference type="InterPro" id="IPR001753">
    <property type="entry name" value="Enoyl-CoA_hydra/iso"/>
</dbReference>
<dbReference type="InterPro" id="IPR029045">
    <property type="entry name" value="ClpP/crotonase-like_dom_sf"/>
</dbReference>
<protein>
    <submittedName>
        <fullName evidence="5">Enoyl-CoA hydratase</fullName>
    </submittedName>
</protein>
<dbReference type="FunFam" id="1.10.12.10:FF:000001">
    <property type="entry name" value="Probable enoyl-CoA hydratase, mitochondrial"/>
    <property type="match status" value="1"/>
</dbReference>
<dbReference type="GO" id="GO:0006635">
    <property type="term" value="P:fatty acid beta-oxidation"/>
    <property type="evidence" value="ECO:0007669"/>
    <property type="project" value="TreeGrafter"/>
</dbReference>
<comment type="similarity">
    <text evidence="2">Belongs to the enoyl-CoA hydratase/isomerase family.</text>
</comment>
<dbReference type="InterPro" id="IPR014748">
    <property type="entry name" value="Enoyl-CoA_hydra_C"/>
</dbReference>
<evidence type="ECO:0000313" key="5">
    <source>
        <dbReference type="EMBL" id="KAF2280967.1"/>
    </source>
</evidence>
<dbReference type="Gene3D" id="3.90.226.10">
    <property type="entry name" value="2-enoyl-CoA Hydratase, Chain A, domain 1"/>
    <property type="match status" value="1"/>
</dbReference>
<keyword evidence="4" id="KW-0456">Lyase</keyword>
<keyword evidence="3" id="KW-0843">Virulence</keyword>
<evidence type="ECO:0000256" key="3">
    <source>
        <dbReference type="ARBA" id="ARBA00023026"/>
    </source>
</evidence>
<evidence type="ECO:0000256" key="2">
    <source>
        <dbReference type="ARBA" id="ARBA00005254"/>
    </source>
</evidence>
<proteinExistence type="inferred from homology"/>
<dbReference type="AlphaFoldDB" id="A0A6A6JX32"/>
<dbReference type="SUPFAM" id="SSF52096">
    <property type="entry name" value="ClpP/crotonase"/>
    <property type="match status" value="1"/>
</dbReference>
<accession>A0A6A6JX32</accession>
<dbReference type="PANTHER" id="PTHR11941">
    <property type="entry name" value="ENOYL-COA HYDRATASE-RELATED"/>
    <property type="match status" value="1"/>
</dbReference>
<dbReference type="PANTHER" id="PTHR11941:SF54">
    <property type="entry name" value="ENOYL-COA HYDRATASE, MITOCHONDRIAL"/>
    <property type="match status" value="1"/>
</dbReference>
<evidence type="ECO:0000256" key="1">
    <source>
        <dbReference type="ARBA" id="ARBA00004685"/>
    </source>
</evidence>
<evidence type="ECO:0000313" key="6">
    <source>
        <dbReference type="Proteomes" id="UP000800097"/>
    </source>
</evidence>
<dbReference type="GO" id="GO:0005739">
    <property type="term" value="C:mitochondrion"/>
    <property type="evidence" value="ECO:0007669"/>
    <property type="project" value="TreeGrafter"/>
</dbReference>
<keyword evidence="6" id="KW-1185">Reference proteome</keyword>
<dbReference type="GeneID" id="54549375"/>
<organism evidence="5 6">
    <name type="scientific">Westerdykella ornata</name>
    <dbReference type="NCBI Taxonomy" id="318751"/>
    <lineage>
        <taxon>Eukaryota</taxon>
        <taxon>Fungi</taxon>
        <taxon>Dikarya</taxon>
        <taxon>Ascomycota</taxon>
        <taxon>Pezizomycotina</taxon>
        <taxon>Dothideomycetes</taxon>
        <taxon>Pleosporomycetidae</taxon>
        <taxon>Pleosporales</taxon>
        <taxon>Sporormiaceae</taxon>
        <taxon>Westerdykella</taxon>
    </lineage>
</organism>
<comment type="pathway">
    <text evidence="1">Mycotoxin biosynthesis.</text>
</comment>
<dbReference type="GO" id="GO:0016836">
    <property type="term" value="F:hydro-lyase activity"/>
    <property type="evidence" value="ECO:0007669"/>
    <property type="project" value="UniProtKB-ARBA"/>
</dbReference>
<dbReference type="CDD" id="cd06558">
    <property type="entry name" value="crotonase-like"/>
    <property type="match status" value="1"/>
</dbReference>
<sequence>MACEIDKPSAVISSVRSTGVAIIELNRPSKRNALSRRMIADLTGTMRHLDLDTNVRCVVLTSSGQTPFSAGADLVELSQLTTAEAHRIGWLRDLEVAFTSFRKPIIAAVRTFAFGGGFEIALMCDMILASADAQFGFPEIKLGTIPGLGGTQRLARTIGKHKAMELILTGASISAEELLRLGLLNKVCSTEQDVLEESLKMSEKVAAFSAPAVGLAKQAVVAAEATTLDAGLQIERALYYSSFSLADCQEGVAAFLEKRVANFQHQ</sequence>
<dbReference type="Pfam" id="PF00378">
    <property type="entry name" value="ECH_1"/>
    <property type="match status" value="1"/>
</dbReference>
<dbReference type="Proteomes" id="UP000800097">
    <property type="component" value="Unassembled WGS sequence"/>
</dbReference>